<feature type="domain" description="CBS" evidence="3">
    <location>
        <begin position="7"/>
        <end position="67"/>
    </location>
</feature>
<dbReference type="CDD" id="cd04584">
    <property type="entry name" value="CBS_pair_AcuB_like"/>
    <property type="match status" value="1"/>
</dbReference>
<accession>A0ABS9WZA6</accession>
<gene>
    <name evidence="4" type="ORF">L3081_07830</name>
</gene>
<dbReference type="PANTHER" id="PTHR43080">
    <property type="entry name" value="CBS DOMAIN-CONTAINING PROTEIN CBSX3, MITOCHONDRIAL"/>
    <property type="match status" value="1"/>
</dbReference>
<organism evidence="4 5">
    <name type="scientific">Colwellia maritima</name>
    <dbReference type="NCBI Taxonomy" id="2912588"/>
    <lineage>
        <taxon>Bacteria</taxon>
        <taxon>Pseudomonadati</taxon>
        <taxon>Pseudomonadota</taxon>
        <taxon>Gammaproteobacteria</taxon>
        <taxon>Alteromonadales</taxon>
        <taxon>Colwelliaceae</taxon>
        <taxon>Colwellia</taxon>
    </lineage>
</organism>
<sequence length="147" mass="16936">MKIEDLMSKNLLMLSMDSPLSKVKTLFENNKIHHVIITDDDGLVAGVMTDRDLYKHLSPTVGTSHETYRDTALMHKKAHQVMTRNIVTIKSYQTLNEAVLLLYDNHISCLPVVNKEDMPVGIITWRDLLKVLALKYRKTLETNFRIK</sequence>
<comment type="caution">
    <text evidence="4">The sequence shown here is derived from an EMBL/GenBank/DDBJ whole genome shotgun (WGS) entry which is preliminary data.</text>
</comment>
<name>A0ABS9WZA6_9GAMM</name>
<evidence type="ECO:0000313" key="4">
    <source>
        <dbReference type="EMBL" id="MCI2283326.1"/>
    </source>
</evidence>
<evidence type="ECO:0000313" key="5">
    <source>
        <dbReference type="Proteomes" id="UP001139646"/>
    </source>
</evidence>
<proteinExistence type="predicted"/>
<dbReference type="Gene3D" id="3.10.580.10">
    <property type="entry name" value="CBS-domain"/>
    <property type="match status" value="1"/>
</dbReference>
<keyword evidence="5" id="KW-1185">Reference proteome</keyword>
<dbReference type="SMART" id="SM00116">
    <property type="entry name" value="CBS"/>
    <property type="match status" value="2"/>
</dbReference>
<evidence type="ECO:0000256" key="2">
    <source>
        <dbReference type="PROSITE-ProRule" id="PRU00703"/>
    </source>
</evidence>
<dbReference type="PANTHER" id="PTHR43080:SF2">
    <property type="entry name" value="CBS DOMAIN-CONTAINING PROTEIN"/>
    <property type="match status" value="1"/>
</dbReference>
<dbReference type="EMBL" id="JAKKSL010000001">
    <property type="protein sequence ID" value="MCI2283326.1"/>
    <property type="molecule type" value="Genomic_DNA"/>
</dbReference>
<dbReference type="PROSITE" id="PS51371">
    <property type="entry name" value="CBS"/>
    <property type="match status" value="2"/>
</dbReference>
<dbReference type="InterPro" id="IPR051257">
    <property type="entry name" value="Diverse_CBS-Domain"/>
</dbReference>
<evidence type="ECO:0000259" key="3">
    <source>
        <dbReference type="PROSITE" id="PS51371"/>
    </source>
</evidence>
<dbReference type="Proteomes" id="UP001139646">
    <property type="component" value="Unassembled WGS sequence"/>
</dbReference>
<reference evidence="4" key="1">
    <citation type="submission" date="2022-01" db="EMBL/GenBank/DDBJ databases">
        <title>Colwellia maritima, isolated from seawater.</title>
        <authorList>
            <person name="Kristyanto S."/>
            <person name="Jung J."/>
            <person name="Jeon C.O."/>
        </authorList>
    </citation>
    <scope>NUCLEOTIDE SEQUENCE</scope>
    <source>
        <strain evidence="4">MSW7</strain>
    </source>
</reference>
<dbReference type="SUPFAM" id="SSF54631">
    <property type="entry name" value="CBS-domain pair"/>
    <property type="match status" value="1"/>
</dbReference>
<feature type="domain" description="CBS" evidence="3">
    <location>
        <begin position="82"/>
        <end position="139"/>
    </location>
</feature>
<dbReference type="Pfam" id="PF00571">
    <property type="entry name" value="CBS"/>
    <property type="match status" value="2"/>
</dbReference>
<keyword evidence="1 2" id="KW-0129">CBS domain</keyword>
<dbReference type="InterPro" id="IPR000644">
    <property type="entry name" value="CBS_dom"/>
</dbReference>
<dbReference type="InterPro" id="IPR046342">
    <property type="entry name" value="CBS_dom_sf"/>
</dbReference>
<dbReference type="RefSeq" id="WP_242284705.1">
    <property type="nucleotide sequence ID" value="NZ_JAKKSL010000001.1"/>
</dbReference>
<protein>
    <submittedName>
        <fullName evidence="4">CBS domain-containing protein</fullName>
    </submittedName>
</protein>
<evidence type="ECO:0000256" key="1">
    <source>
        <dbReference type="ARBA" id="ARBA00023122"/>
    </source>
</evidence>